<comment type="caution">
    <text evidence="2">The sequence shown here is derived from an EMBL/GenBank/DDBJ whole genome shotgun (WGS) entry which is preliminary data.</text>
</comment>
<evidence type="ECO:0000313" key="4">
    <source>
        <dbReference type="EMBL" id="CAL5984373.1"/>
    </source>
</evidence>
<organism evidence="2">
    <name type="scientific">Hexamita inflata</name>
    <dbReference type="NCBI Taxonomy" id="28002"/>
    <lineage>
        <taxon>Eukaryota</taxon>
        <taxon>Metamonada</taxon>
        <taxon>Diplomonadida</taxon>
        <taxon>Hexamitidae</taxon>
        <taxon>Hexamitinae</taxon>
        <taxon>Hexamita</taxon>
    </lineage>
</organism>
<dbReference type="EMBL" id="CAXDID020000017">
    <property type="protein sequence ID" value="CAL5984373.1"/>
    <property type="molecule type" value="Genomic_DNA"/>
</dbReference>
<accession>A0AA86NIZ4</accession>
<evidence type="ECO:0000313" key="5">
    <source>
        <dbReference type="EMBL" id="CAL6116406.1"/>
    </source>
</evidence>
<proteinExistence type="predicted"/>
<feature type="compositionally biased region" description="Polar residues" evidence="1">
    <location>
        <begin position="237"/>
        <end position="246"/>
    </location>
</feature>
<reference evidence="2" key="1">
    <citation type="submission" date="2023-06" db="EMBL/GenBank/DDBJ databases">
        <authorList>
            <person name="Kurt Z."/>
        </authorList>
    </citation>
    <scope>NUCLEOTIDE SEQUENCE</scope>
</reference>
<evidence type="ECO:0000256" key="1">
    <source>
        <dbReference type="SAM" id="MobiDB-lite"/>
    </source>
</evidence>
<reference evidence="4 6" key="2">
    <citation type="submission" date="2024-07" db="EMBL/GenBank/DDBJ databases">
        <authorList>
            <person name="Akdeniz Z."/>
        </authorList>
    </citation>
    <scope>NUCLEOTIDE SEQUENCE [LARGE SCALE GENOMIC DNA]</scope>
</reference>
<evidence type="ECO:0000313" key="6">
    <source>
        <dbReference type="Proteomes" id="UP001642409"/>
    </source>
</evidence>
<dbReference type="EMBL" id="CATOUU010001186">
    <property type="protein sequence ID" value="CAI9978657.1"/>
    <property type="molecule type" value="Genomic_DNA"/>
</dbReference>
<dbReference type="EMBL" id="CAXDID020001006">
    <property type="protein sequence ID" value="CAL6116406.1"/>
    <property type="molecule type" value="Genomic_DNA"/>
</dbReference>
<protein>
    <submittedName>
        <fullName evidence="2">Uncharacterized protein</fullName>
    </submittedName>
</protein>
<feature type="compositionally biased region" description="Basic and acidic residues" evidence="1">
    <location>
        <begin position="209"/>
        <end position="223"/>
    </location>
</feature>
<dbReference type="Proteomes" id="UP001642409">
    <property type="component" value="Unassembled WGS sequence"/>
</dbReference>
<dbReference type="EMBL" id="CATOUU010000190">
    <property type="protein sequence ID" value="CAI9919908.1"/>
    <property type="molecule type" value="Genomic_DNA"/>
</dbReference>
<sequence>MQYTDLLNMQVSVVLSKGIKSGMLQEETETHIVLTNPKGQEQIEKSKINKIQVKKNEQKTMPTDKQITQNKTPVQAEKSKELFKEYQFESDENAHLYEIEHLQKLSKEQKYNQFNKNEQLTGKKSDYDFNLYTVDLKGKEPNNSKDNKSTENIATTAKVENKSTEAVKTEVNLKVVQKFSLKGETVEEQKIEAIQVIDMNILRKEAEKQAAEEQVKKMKEKIPAKSKIQFGEKANKSTEQVSSKPQAYTVHQVETQPTKAKLTLKPQPEVEKKE</sequence>
<feature type="region of interest" description="Disordered" evidence="1">
    <location>
        <begin position="209"/>
        <end position="274"/>
    </location>
</feature>
<name>A0AA86NIZ4_9EUKA</name>
<evidence type="ECO:0000313" key="3">
    <source>
        <dbReference type="EMBL" id="CAI9978657.1"/>
    </source>
</evidence>
<dbReference type="AlphaFoldDB" id="A0AA86NIZ4"/>
<gene>
    <name evidence="3" type="ORF">HINF_LOCUS66302</name>
    <name evidence="2" type="ORF">HINF_LOCUS7553</name>
    <name evidence="5" type="ORF">HINF_LOCUS79045</name>
    <name evidence="4" type="ORF">HINF_LOCUS8067</name>
</gene>
<evidence type="ECO:0000313" key="2">
    <source>
        <dbReference type="EMBL" id="CAI9919908.1"/>
    </source>
</evidence>
<keyword evidence="6" id="KW-1185">Reference proteome</keyword>